<dbReference type="InterPro" id="IPR044019">
    <property type="entry name" value="Cyanophycin_syn_N"/>
</dbReference>
<dbReference type="PANTHER" id="PTHR23135">
    <property type="entry name" value="MUR LIGASE FAMILY MEMBER"/>
    <property type="match status" value="1"/>
</dbReference>
<dbReference type="Proteomes" id="UP000623681">
    <property type="component" value="Unassembled WGS sequence"/>
</dbReference>
<keyword evidence="8 16" id="KW-0436">Ligase</keyword>
<organism evidence="16 17">
    <name type="scientific">Clostridium paridis</name>
    <dbReference type="NCBI Taxonomy" id="2803863"/>
    <lineage>
        <taxon>Bacteria</taxon>
        <taxon>Bacillati</taxon>
        <taxon>Bacillota</taxon>
        <taxon>Clostridia</taxon>
        <taxon>Eubacteriales</taxon>
        <taxon>Clostridiaceae</taxon>
        <taxon>Clostridium</taxon>
    </lineage>
</organism>
<evidence type="ECO:0000256" key="6">
    <source>
        <dbReference type="ARBA" id="ARBA00013005"/>
    </source>
</evidence>
<keyword evidence="17" id="KW-1185">Reference proteome</keyword>
<dbReference type="Pfam" id="PF18921">
    <property type="entry name" value="Cyanophycin_syn"/>
    <property type="match status" value="1"/>
</dbReference>
<dbReference type="Gene3D" id="3.30.470.20">
    <property type="entry name" value="ATP-grasp fold, B domain"/>
    <property type="match status" value="2"/>
</dbReference>
<comment type="pathway">
    <text evidence="2">Cell wall biogenesis; peptidoglycan biosynthesis.</text>
</comment>
<evidence type="ECO:0000256" key="12">
    <source>
        <dbReference type="ARBA" id="ARBA00048094"/>
    </source>
</evidence>
<evidence type="ECO:0000313" key="16">
    <source>
        <dbReference type="EMBL" id="MBL4932702.1"/>
    </source>
</evidence>
<dbReference type="Pfam" id="PF02875">
    <property type="entry name" value="Mur_ligase_C"/>
    <property type="match status" value="1"/>
</dbReference>
<comment type="catalytic activity">
    <reaction evidence="13">
        <text>[L-4-(L-arginin-2-N-yl)aspartate](n) + L-aspartate + ATP = [L-4-(L-arginin-2-N-yl)aspartate](n)-L-aspartate + ADP + phosphate + H(+)</text>
        <dbReference type="Rhea" id="RHEA:13277"/>
        <dbReference type="Rhea" id="RHEA-COMP:13728"/>
        <dbReference type="Rhea" id="RHEA-COMP:13733"/>
        <dbReference type="ChEBI" id="CHEBI:15378"/>
        <dbReference type="ChEBI" id="CHEBI:29991"/>
        <dbReference type="ChEBI" id="CHEBI:30616"/>
        <dbReference type="ChEBI" id="CHEBI:43474"/>
        <dbReference type="ChEBI" id="CHEBI:137986"/>
        <dbReference type="ChEBI" id="CHEBI:137990"/>
        <dbReference type="ChEBI" id="CHEBI:456216"/>
        <dbReference type="EC" id="6.3.2.29"/>
    </reaction>
</comment>
<reference evidence="16" key="1">
    <citation type="submission" date="2021-01" db="EMBL/GenBank/DDBJ databases">
        <title>Genome public.</title>
        <authorList>
            <person name="Liu C."/>
            <person name="Sun Q."/>
        </authorList>
    </citation>
    <scope>NUCLEOTIDE SEQUENCE</scope>
    <source>
        <strain evidence="16">YIM B02565</strain>
    </source>
</reference>
<sequence>MKIISKRVFEGKNIYSHKKCLRVDLDLEGYCETPSKDIPNFNFNLTRILPELYKHRCGIDEEHGFVKRLNEGTYLAHICEHCIIAIQNMLDIEVAYGKAREVKGDHYYIIVQYEYEQTALRIVDLVVDLINSLISQKSINFDERILIIKDMLKYEIDGPSTRAIIDAAKEMGLPVIKYSNSGIYQIGYGKAARVIEATIGNNTSCVAADISCDKLLTKKLLKYQCIPVADGYKVNNIIELIKYSKELGYPLVLKPQYGNKGKGVILNIKSEKQLIEAFNKIKKNYKDVILEEFIKGKDYRVLVVKDKVIAVALRIPPYIIGNGEDTILNLIKKLNADNNRGDDHEKPLTKVKIDEEVMACISREDLSLESVLEKDRKIYLRENANISTGGVAIDCTDTISQENKELCVRVAKTIGLDICGIDLCTGDIMEPLESQGVVMEVNTAPGIRMHCYPYEGNARNVGKEIVNMLYNNNPINIPLVSVTGTNGKTTTTRMISYIYSLIGYKVGMTSTDGIFLGEKCLHSGDDTGVQSAKTVLMNKDVDIAVLETARGGIVKKGLAYDLADVGVITNITEDHLGLDGINTLEELAFVKSIVAEEVKENGYAVINADDPWSLKVLPRIKSKIVFFSCDKENPYIKNAFLKDNMAVYIDEDRLMAFNNGRHYNICSVSDIGISMNGILKYNIANAMAATAALISQGVDYCIIAKGLKEFKNNEKLNKGRFNEYDINGVKVILDYGHNLEGYRVVLESLKTMEYNKLIGVIGIPGDRSDDVAERIGEIAGENLDYVFIKEDKDRRGREKGDICNRISKGVIKKVKDNKKSKIVLDEVEALKEALDMALSGDIVIVFYEKFKPLVDYINNVKERELVEKELNSIEEGLINLN</sequence>
<dbReference type="NCBIfam" id="NF010623">
    <property type="entry name" value="PRK14016.1"/>
    <property type="match status" value="1"/>
</dbReference>
<evidence type="ECO:0000256" key="4">
    <source>
        <dbReference type="ARBA" id="ARBA00011738"/>
    </source>
</evidence>
<evidence type="ECO:0000256" key="3">
    <source>
        <dbReference type="ARBA" id="ARBA00009060"/>
    </source>
</evidence>
<keyword evidence="9 14" id="KW-0547">Nucleotide-binding</keyword>
<evidence type="ECO:0000256" key="1">
    <source>
        <dbReference type="ARBA" id="ARBA00003184"/>
    </source>
</evidence>
<evidence type="ECO:0000256" key="10">
    <source>
        <dbReference type="ARBA" id="ARBA00022840"/>
    </source>
</evidence>
<dbReference type="SUPFAM" id="SSF53244">
    <property type="entry name" value="MurD-like peptide ligases, peptide-binding domain"/>
    <property type="match status" value="1"/>
</dbReference>
<dbReference type="EMBL" id="JAESWA010000022">
    <property type="protein sequence ID" value="MBL4932702.1"/>
    <property type="molecule type" value="Genomic_DNA"/>
</dbReference>
<dbReference type="InterPro" id="IPR013651">
    <property type="entry name" value="ATP-grasp_RimK-type"/>
</dbReference>
<dbReference type="EC" id="6.3.2.30" evidence="5"/>
<comment type="caution">
    <text evidence="16">The sequence shown here is derived from an EMBL/GenBank/DDBJ whole genome shotgun (WGS) entry which is preliminary data.</text>
</comment>
<comment type="catalytic activity">
    <reaction evidence="12">
        <text>[L-4-(L-arginin-2-N-yl)aspartate](n)-L-aspartate + L-arginine + ATP = [L-4-(L-arginin-2-N-yl)aspartate](n+1) + ADP + phosphate + H(+)</text>
        <dbReference type="Rhea" id="RHEA:23888"/>
        <dbReference type="Rhea" id="RHEA-COMP:13732"/>
        <dbReference type="Rhea" id="RHEA-COMP:13733"/>
        <dbReference type="ChEBI" id="CHEBI:15378"/>
        <dbReference type="ChEBI" id="CHEBI:30616"/>
        <dbReference type="ChEBI" id="CHEBI:32682"/>
        <dbReference type="ChEBI" id="CHEBI:43474"/>
        <dbReference type="ChEBI" id="CHEBI:137986"/>
        <dbReference type="ChEBI" id="CHEBI:137990"/>
        <dbReference type="ChEBI" id="CHEBI:456216"/>
        <dbReference type="EC" id="6.3.2.30"/>
    </reaction>
</comment>
<dbReference type="AlphaFoldDB" id="A0A937FI33"/>
<evidence type="ECO:0000256" key="14">
    <source>
        <dbReference type="PROSITE-ProRule" id="PRU00409"/>
    </source>
</evidence>
<comment type="similarity">
    <text evidence="3">In the C-terminal section; belongs to the MurCDEF family.</text>
</comment>
<evidence type="ECO:0000256" key="2">
    <source>
        <dbReference type="ARBA" id="ARBA00004752"/>
    </source>
</evidence>
<dbReference type="GO" id="GO:0071160">
    <property type="term" value="F:cyanophycin synthetase activity (L-aspartate-adding)"/>
    <property type="evidence" value="ECO:0007669"/>
    <property type="project" value="UniProtKB-EC"/>
</dbReference>
<dbReference type="InterPro" id="IPR013221">
    <property type="entry name" value="Mur_ligase_cen"/>
</dbReference>
<comment type="function">
    <text evidence="1">Catalyzes the ATP-dependent polymerization of arginine and aspartate to multi-L-arginyl-poly-L-aspartic acid (cyanophycin; a water-insoluble reserve polymer).</text>
</comment>
<feature type="domain" description="ATP-grasp" evidence="15">
    <location>
        <begin position="218"/>
        <end position="470"/>
    </location>
</feature>
<dbReference type="GO" id="GO:0071161">
    <property type="term" value="F:cyanophycin synthetase activity (L-arginine-adding)"/>
    <property type="evidence" value="ECO:0007669"/>
    <property type="project" value="UniProtKB-EC"/>
</dbReference>
<evidence type="ECO:0000256" key="5">
    <source>
        <dbReference type="ARBA" id="ARBA00012968"/>
    </source>
</evidence>
<dbReference type="InterPro" id="IPR004101">
    <property type="entry name" value="Mur_ligase_C"/>
</dbReference>
<dbReference type="Gene3D" id="3.40.1190.10">
    <property type="entry name" value="Mur-like, catalytic domain"/>
    <property type="match status" value="1"/>
</dbReference>
<evidence type="ECO:0000259" key="15">
    <source>
        <dbReference type="PROSITE" id="PS50975"/>
    </source>
</evidence>
<dbReference type="EC" id="6.3.2.29" evidence="6"/>
<gene>
    <name evidence="16" type="primary">cphA</name>
    <name evidence="16" type="ORF">JK634_12880</name>
</gene>
<dbReference type="GO" id="GO:0005524">
    <property type="term" value="F:ATP binding"/>
    <property type="evidence" value="ECO:0007669"/>
    <property type="project" value="UniProtKB-UniRule"/>
</dbReference>
<dbReference type="PANTHER" id="PTHR23135:SF18">
    <property type="entry name" value="CYANOPHYCIN SYNTHETASE"/>
    <property type="match status" value="1"/>
</dbReference>
<dbReference type="Gene3D" id="3.90.190.20">
    <property type="entry name" value="Mur ligase, C-terminal domain"/>
    <property type="match status" value="1"/>
</dbReference>
<dbReference type="Pfam" id="PF08443">
    <property type="entry name" value="RimK"/>
    <property type="match status" value="2"/>
</dbReference>
<evidence type="ECO:0000256" key="8">
    <source>
        <dbReference type="ARBA" id="ARBA00022598"/>
    </source>
</evidence>
<evidence type="ECO:0000256" key="7">
    <source>
        <dbReference type="ARBA" id="ARBA00022036"/>
    </source>
</evidence>
<dbReference type="NCBIfam" id="TIGR02068">
    <property type="entry name" value="cya_phycin_syn"/>
    <property type="match status" value="1"/>
</dbReference>
<dbReference type="GO" id="GO:0046872">
    <property type="term" value="F:metal ion binding"/>
    <property type="evidence" value="ECO:0007669"/>
    <property type="project" value="InterPro"/>
</dbReference>
<dbReference type="SUPFAM" id="SSF53623">
    <property type="entry name" value="MurD-like peptide ligases, catalytic domain"/>
    <property type="match status" value="1"/>
</dbReference>
<name>A0A937FI33_9CLOT</name>
<keyword evidence="10 14" id="KW-0067">ATP-binding</keyword>
<proteinExistence type="inferred from homology"/>
<dbReference type="InterPro" id="IPR011761">
    <property type="entry name" value="ATP-grasp"/>
</dbReference>
<dbReference type="RefSeq" id="WP_202768045.1">
    <property type="nucleotide sequence ID" value="NZ_JAESWA010000022.1"/>
</dbReference>
<evidence type="ECO:0000256" key="11">
    <source>
        <dbReference type="ARBA" id="ARBA00031353"/>
    </source>
</evidence>
<comment type="subunit">
    <text evidence="4">Homodimer.</text>
</comment>
<dbReference type="PROSITE" id="PS50975">
    <property type="entry name" value="ATP_GRASP"/>
    <property type="match status" value="1"/>
</dbReference>
<dbReference type="Pfam" id="PF08245">
    <property type="entry name" value="Mur_ligase_M"/>
    <property type="match status" value="1"/>
</dbReference>
<dbReference type="InterPro" id="IPR036615">
    <property type="entry name" value="Mur_ligase_C_dom_sf"/>
</dbReference>
<dbReference type="SUPFAM" id="SSF56059">
    <property type="entry name" value="Glutathione synthetase ATP-binding domain-like"/>
    <property type="match status" value="1"/>
</dbReference>
<dbReference type="InterPro" id="IPR036565">
    <property type="entry name" value="Mur-like_cat_sf"/>
</dbReference>
<accession>A0A937FI33</accession>
<evidence type="ECO:0000256" key="13">
    <source>
        <dbReference type="ARBA" id="ARBA00048425"/>
    </source>
</evidence>
<protein>
    <recommendedName>
        <fullName evidence="7">Cyanophycin synthetase</fullName>
        <ecNumber evidence="6">6.3.2.29</ecNumber>
        <ecNumber evidence="5">6.3.2.30</ecNumber>
    </recommendedName>
    <alternativeName>
        <fullName evidence="11">Cyanophycin synthase</fullName>
    </alternativeName>
</protein>
<evidence type="ECO:0000256" key="9">
    <source>
        <dbReference type="ARBA" id="ARBA00022741"/>
    </source>
</evidence>
<dbReference type="InterPro" id="IPR011810">
    <property type="entry name" value="Cya_phycin_syn"/>
</dbReference>
<evidence type="ECO:0000313" key="17">
    <source>
        <dbReference type="Proteomes" id="UP000623681"/>
    </source>
</evidence>